<comment type="caution">
    <text evidence="7">The sequence shown here is derived from an EMBL/GenBank/DDBJ whole genome shotgun (WGS) entry which is preliminary data.</text>
</comment>
<dbReference type="InterPro" id="IPR004827">
    <property type="entry name" value="bZIP"/>
</dbReference>
<dbReference type="Gene3D" id="1.20.5.170">
    <property type="match status" value="1"/>
</dbReference>
<dbReference type="InterPro" id="IPR052483">
    <property type="entry name" value="bZIP_transcription_regulators"/>
</dbReference>
<keyword evidence="2" id="KW-0804">Transcription</keyword>
<evidence type="ECO:0000256" key="1">
    <source>
        <dbReference type="ARBA" id="ARBA00023015"/>
    </source>
</evidence>
<dbReference type="AlphaFoldDB" id="A0AAN7II21"/>
<feature type="coiled-coil region" evidence="4">
    <location>
        <begin position="148"/>
        <end position="203"/>
    </location>
</feature>
<reference evidence="7 8" key="1">
    <citation type="journal article" date="2023" name="G3 (Bethesda)">
        <title>A haplotype-resolved chromosome-scale genome for Quercus rubra L. provides insights into the genetics of adaptive traits for red oak species.</title>
        <authorList>
            <person name="Kapoor B."/>
            <person name="Jenkins J."/>
            <person name="Schmutz J."/>
            <person name="Zhebentyayeva T."/>
            <person name="Kuelheim C."/>
            <person name="Coggeshall M."/>
            <person name="Heim C."/>
            <person name="Lasky J.R."/>
            <person name="Leites L."/>
            <person name="Islam-Faridi N."/>
            <person name="Romero-Severson J."/>
            <person name="DeLeo V.L."/>
            <person name="Lucas S.M."/>
            <person name="Lazic D."/>
            <person name="Gailing O."/>
            <person name="Carlson J."/>
            <person name="Staton M."/>
        </authorList>
    </citation>
    <scope>NUCLEOTIDE SEQUENCE [LARGE SCALE GENOMIC DNA]</scope>
    <source>
        <strain evidence="7">Pseudo-F2</strain>
    </source>
</reference>
<evidence type="ECO:0000259" key="6">
    <source>
        <dbReference type="PROSITE" id="PS50217"/>
    </source>
</evidence>
<dbReference type="PROSITE" id="PS00036">
    <property type="entry name" value="BZIP_BASIC"/>
    <property type="match status" value="1"/>
</dbReference>
<dbReference type="CDD" id="cd14703">
    <property type="entry name" value="bZIP_plant_RF2"/>
    <property type="match status" value="1"/>
</dbReference>
<keyword evidence="8" id="KW-1185">Reference proteome</keyword>
<dbReference type="GO" id="GO:0005634">
    <property type="term" value="C:nucleus"/>
    <property type="evidence" value="ECO:0007669"/>
    <property type="project" value="TreeGrafter"/>
</dbReference>
<evidence type="ECO:0000256" key="2">
    <source>
        <dbReference type="ARBA" id="ARBA00023163"/>
    </source>
</evidence>
<feature type="region of interest" description="Disordered" evidence="5">
    <location>
        <begin position="1"/>
        <end position="42"/>
    </location>
</feature>
<gene>
    <name evidence="7" type="ORF">RGQ29_025500</name>
</gene>
<feature type="domain" description="BZIP" evidence="6">
    <location>
        <begin position="130"/>
        <end position="193"/>
    </location>
</feature>
<dbReference type="PANTHER" id="PTHR46391:SF11">
    <property type="entry name" value="BASIC LEUCINE ZIPPER 19-LIKE ISOFORM X1"/>
    <property type="match status" value="1"/>
</dbReference>
<dbReference type="PANTHER" id="PTHR46391">
    <property type="entry name" value="BASIC LEUCINE ZIPPER 34"/>
    <property type="match status" value="1"/>
</dbReference>
<dbReference type="Proteomes" id="UP001324115">
    <property type="component" value="Unassembled WGS sequence"/>
</dbReference>
<organism evidence="7 8">
    <name type="scientific">Quercus rubra</name>
    <name type="common">Northern red oak</name>
    <name type="synonym">Quercus borealis</name>
    <dbReference type="NCBI Taxonomy" id="3512"/>
    <lineage>
        <taxon>Eukaryota</taxon>
        <taxon>Viridiplantae</taxon>
        <taxon>Streptophyta</taxon>
        <taxon>Embryophyta</taxon>
        <taxon>Tracheophyta</taxon>
        <taxon>Spermatophyta</taxon>
        <taxon>Magnoliopsida</taxon>
        <taxon>eudicotyledons</taxon>
        <taxon>Gunneridae</taxon>
        <taxon>Pentapetalae</taxon>
        <taxon>rosids</taxon>
        <taxon>fabids</taxon>
        <taxon>Fagales</taxon>
        <taxon>Fagaceae</taxon>
        <taxon>Quercus</taxon>
    </lineage>
</organism>
<dbReference type="GO" id="GO:0003700">
    <property type="term" value="F:DNA-binding transcription factor activity"/>
    <property type="evidence" value="ECO:0007669"/>
    <property type="project" value="InterPro"/>
</dbReference>
<keyword evidence="1" id="KW-0805">Transcription regulation</keyword>
<keyword evidence="4" id="KW-0175">Coiled coil</keyword>
<dbReference type="SUPFAM" id="SSF57959">
    <property type="entry name" value="Leucine zipper domain"/>
    <property type="match status" value="1"/>
</dbReference>
<dbReference type="SMART" id="SM00338">
    <property type="entry name" value="BRLZ"/>
    <property type="match status" value="1"/>
</dbReference>
<dbReference type="EMBL" id="JAXUIC010000007">
    <property type="protein sequence ID" value="KAK4582338.1"/>
    <property type="molecule type" value="Genomic_DNA"/>
</dbReference>
<sequence>MENSQMPKHKKSSSSPCINMESLNLNSQPKTLRLGHRRSASDSELASLLKTINFELGPRKSFSAEKADLSTTGVQECSHFNAPKKSPLPSDKNKSIEDDVPLVLNDSSKCESSTAAYHHKWDRKINPGMNPKKMRRLLANRESAQRSRLRKIEYIEALEREIENEKAKISFLAPQVTYHEIQHMIMREENEKMREMLELLEIEKAYKDAEYVALKKEMESLKKSFM</sequence>
<evidence type="ECO:0000256" key="5">
    <source>
        <dbReference type="SAM" id="MobiDB-lite"/>
    </source>
</evidence>
<keyword evidence="3" id="KW-0539">Nucleus</keyword>
<accession>A0AAN7II21</accession>
<evidence type="ECO:0000256" key="3">
    <source>
        <dbReference type="ARBA" id="ARBA00023242"/>
    </source>
</evidence>
<dbReference type="GO" id="GO:0045893">
    <property type="term" value="P:positive regulation of DNA-templated transcription"/>
    <property type="evidence" value="ECO:0007669"/>
    <property type="project" value="TreeGrafter"/>
</dbReference>
<dbReference type="PROSITE" id="PS50217">
    <property type="entry name" value="BZIP"/>
    <property type="match status" value="1"/>
</dbReference>
<feature type="compositionally biased region" description="Polar residues" evidence="5">
    <location>
        <begin position="13"/>
        <end position="30"/>
    </location>
</feature>
<evidence type="ECO:0000313" key="8">
    <source>
        <dbReference type="Proteomes" id="UP001324115"/>
    </source>
</evidence>
<proteinExistence type="predicted"/>
<dbReference type="InterPro" id="IPR046347">
    <property type="entry name" value="bZIP_sf"/>
</dbReference>
<evidence type="ECO:0000313" key="7">
    <source>
        <dbReference type="EMBL" id="KAK4582338.1"/>
    </source>
</evidence>
<protein>
    <recommendedName>
        <fullName evidence="6">BZIP domain-containing protein</fullName>
    </recommendedName>
</protein>
<name>A0AAN7II21_QUERU</name>
<dbReference type="Pfam" id="PF00170">
    <property type="entry name" value="bZIP_1"/>
    <property type="match status" value="1"/>
</dbReference>
<evidence type="ECO:0000256" key="4">
    <source>
        <dbReference type="SAM" id="Coils"/>
    </source>
</evidence>
<dbReference type="GO" id="GO:0003677">
    <property type="term" value="F:DNA binding"/>
    <property type="evidence" value="ECO:0007669"/>
    <property type="project" value="TreeGrafter"/>
</dbReference>
<dbReference type="InterPro" id="IPR044759">
    <property type="entry name" value="bZIP_RF2"/>
</dbReference>